<dbReference type="EMBL" id="LCLH01000049">
    <property type="protein sequence ID" value="KKU12574.1"/>
    <property type="molecule type" value="Genomic_DNA"/>
</dbReference>
<protein>
    <submittedName>
        <fullName evidence="7">Aminodeoxychorismate lyase</fullName>
    </submittedName>
</protein>
<keyword evidence="6" id="KW-0961">Cell wall biogenesis/degradation</keyword>
<keyword evidence="3" id="KW-1133">Transmembrane helix</keyword>
<evidence type="ECO:0000256" key="3">
    <source>
        <dbReference type="ARBA" id="ARBA00022989"/>
    </source>
</evidence>
<comment type="caution">
    <text evidence="7">The sequence shown here is derived from an EMBL/GenBank/DDBJ whole genome shotgun (WGS) entry which is preliminary data.</text>
</comment>
<keyword evidence="4" id="KW-0472">Membrane</keyword>
<dbReference type="AlphaFoldDB" id="A0A0G1MWF5"/>
<evidence type="ECO:0000313" key="8">
    <source>
        <dbReference type="Proteomes" id="UP000034911"/>
    </source>
</evidence>
<dbReference type="PATRIC" id="fig|1619050.3.peg.757"/>
<dbReference type="PANTHER" id="PTHR30518:SF2">
    <property type="entry name" value="ENDOLYTIC MUREIN TRANSGLYCOSYLASE"/>
    <property type="match status" value="1"/>
</dbReference>
<evidence type="ECO:0000256" key="2">
    <source>
        <dbReference type="ARBA" id="ARBA00022692"/>
    </source>
</evidence>
<keyword evidence="2" id="KW-0812">Transmembrane</keyword>
<name>A0A0G1MWF5_9BACT</name>
<evidence type="ECO:0000256" key="4">
    <source>
        <dbReference type="ARBA" id="ARBA00023136"/>
    </source>
</evidence>
<organism evidence="7 8">
    <name type="scientific">Candidatus Magasanikbacteria bacterium GW2011_GWC2_45_8</name>
    <dbReference type="NCBI Taxonomy" id="1619050"/>
    <lineage>
        <taxon>Bacteria</taxon>
        <taxon>Candidatus Magasanikiibacteriota</taxon>
    </lineage>
</organism>
<dbReference type="GO" id="GO:0071555">
    <property type="term" value="P:cell wall organization"/>
    <property type="evidence" value="ECO:0007669"/>
    <property type="project" value="UniProtKB-KW"/>
</dbReference>
<sequence>EMDEKLSTEARAKIKEQNKTIFEVLTMASLVEAEGKTAEDRALIADILWRRLRVGMPLQVDSSMGTYKEKGLPAAPINNPSLASINASINPTSNAYWYFISGRDGKMYYARTLDEHNRNIARYLR</sequence>
<evidence type="ECO:0000313" key="7">
    <source>
        <dbReference type="EMBL" id="KKU12574.1"/>
    </source>
</evidence>
<dbReference type="PANTHER" id="PTHR30518">
    <property type="entry name" value="ENDOLYTIC MUREIN TRANSGLYCOSYLASE"/>
    <property type="match status" value="1"/>
</dbReference>
<keyword evidence="1" id="KW-1003">Cell membrane</keyword>
<keyword evidence="5 7" id="KW-0456">Lyase</keyword>
<dbReference type="InterPro" id="IPR003770">
    <property type="entry name" value="MLTG-like"/>
</dbReference>
<dbReference type="GO" id="GO:0016829">
    <property type="term" value="F:lyase activity"/>
    <property type="evidence" value="ECO:0007669"/>
    <property type="project" value="UniProtKB-KW"/>
</dbReference>
<evidence type="ECO:0000256" key="5">
    <source>
        <dbReference type="ARBA" id="ARBA00023239"/>
    </source>
</evidence>
<evidence type="ECO:0000256" key="1">
    <source>
        <dbReference type="ARBA" id="ARBA00022475"/>
    </source>
</evidence>
<accession>A0A0G1MWF5</accession>
<evidence type="ECO:0000256" key="6">
    <source>
        <dbReference type="ARBA" id="ARBA00023316"/>
    </source>
</evidence>
<dbReference type="Gene3D" id="3.30.160.60">
    <property type="entry name" value="Classic Zinc Finger"/>
    <property type="match status" value="1"/>
</dbReference>
<feature type="non-terminal residue" evidence="7">
    <location>
        <position position="1"/>
    </location>
</feature>
<dbReference type="Proteomes" id="UP000034911">
    <property type="component" value="Unassembled WGS sequence"/>
</dbReference>
<reference evidence="7 8" key="1">
    <citation type="journal article" date="2015" name="Nature">
        <title>rRNA introns, odd ribosomes, and small enigmatic genomes across a large radiation of phyla.</title>
        <authorList>
            <person name="Brown C.T."/>
            <person name="Hug L.A."/>
            <person name="Thomas B.C."/>
            <person name="Sharon I."/>
            <person name="Castelle C.J."/>
            <person name="Singh A."/>
            <person name="Wilkins M.J."/>
            <person name="Williams K.H."/>
            <person name="Banfield J.F."/>
        </authorList>
    </citation>
    <scope>NUCLEOTIDE SEQUENCE [LARGE SCALE GENOMIC DNA]</scope>
</reference>
<gene>
    <name evidence="7" type="ORF">UX20_C0049G0007</name>
</gene>
<dbReference type="STRING" id="1619050.UX20_C0049G0007"/>
<proteinExistence type="predicted"/>
<dbReference type="Pfam" id="PF02618">
    <property type="entry name" value="YceG"/>
    <property type="match status" value="2"/>
</dbReference>